<evidence type="ECO:0000256" key="2">
    <source>
        <dbReference type="ARBA" id="ARBA00009726"/>
    </source>
</evidence>
<dbReference type="SUPFAM" id="SSF52540">
    <property type="entry name" value="P-loop containing nucleoside triphosphate hydrolases"/>
    <property type="match status" value="2"/>
</dbReference>
<feature type="domain" description="ABC transporter" evidence="11">
    <location>
        <begin position="646"/>
        <end position="870"/>
    </location>
</feature>
<feature type="transmembrane region" description="Helical" evidence="10">
    <location>
        <begin position="36"/>
        <end position="57"/>
    </location>
</feature>
<keyword evidence="8 10" id="KW-0472">Membrane</keyword>
<evidence type="ECO:0000256" key="6">
    <source>
        <dbReference type="ARBA" id="ARBA00022840"/>
    </source>
</evidence>
<feature type="transmembrane region" description="Helical" evidence="10">
    <location>
        <begin position="999"/>
        <end position="1018"/>
    </location>
</feature>
<dbReference type="PROSITE" id="PS50893">
    <property type="entry name" value="ABC_TRANSPORTER_2"/>
    <property type="match status" value="2"/>
</dbReference>
<dbReference type="Pfam" id="PF00664">
    <property type="entry name" value="ABC_membrane"/>
    <property type="match status" value="1"/>
</dbReference>
<accession>A0A835AY84</accession>
<dbReference type="Pfam" id="PF00005">
    <property type="entry name" value="ABC_tran"/>
    <property type="match status" value="2"/>
</dbReference>
<dbReference type="SMART" id="SM00382">
    <property type="entry name" value="AAA"/>
    <property type="match status" value="2"/>
</dbReference>
<evidence type="ECO:0000256" key="4">
    <source>
        <dbReference type="ARBA" id="ARBA00022692"/>
    </source>
</evidence>
<evidence type="ECO:0000256" key="1">
    <source>
        <dbReference type="ARBA" id="ARBA00004141"/>
    </source>
</evidence>
<feature type="compositionally biased region" description="Polar residues" evidence="9">
    <location>
        <begin position="903"/>
        <end position="917"/>
    </location>
</feature>
<gene>
    <name evidence="13" type="ORF">HU200_048027</name>
</gene>
<comment type="similarity">
    <text evidence="2">Belongs to the ABC transporter superfamily. ABCC family. Conjugate transporter (TC 3.A.1.208) subfamily.</text>
</comment>
<feature type="domain" description="ABC transmembrane type-1" evidence="12">
    <location>
        <begin position="313"/>
        <end position="595"/>
    </location>
</feature>
<feature type="compositionally biased region" description="Basic and acidic residues" evidence="9">
    <location>
        <begin position="892"/>
        <end position="902"/>
    </location>
</feature>
<dbReference type="PROSITE" id="PS00211">
    <property type="entry name" value="ABC_TRANSPORTER_1"/>
    <property type="match status" value="1"/>
</dbReference>
<evidence type="ECO:0000313" key="14">
    <source>
        <dbReference type="Proteomes" id="UP000636709"/>
    </source>
</evidence>
<feature type="region of interest" description="Disordered" evidence="9">
    <location>
        <begin position="890"/>
        <end position="919"/>
    </location>
</feature>
<dbReference type="InterPro" id="IPR011527">
    <property type="entry name" value="ABC1_TM_dom"/>
</dbReference>
<evidence type="ECO:0000256" key="8">
    <source>
        <dbReference type="ARBA" id="ARBA00023136"/>
    </source>
</evidence>
<feature type="transmembrane region" description="Helical" evidence="10">
    <location>
        <begin position="312"/>
        <end position="329"/>
    </location>
</feature>
<feature type="transmembrane region" description="Helical" evidence="10">
    <location>
        <begin position="158"/>
        <end position="178"/>
    </location>
</feature>
<keyword evidence="4 10" id="KW-0812">Transmembrane</keyword>
<feature type="transmembrane region" description="Helical" evidence="10">
    <location>
        <begin position="124"/>
        <end position="146"/>
    </location>
</feature>
<protein>
    <recommendedName>
        <fullName evidence="15">ABC transporter C family member 4</fullName>
    </recommendedName>
</protein>
<dbReference type="PROSITE" id="PS50929">
    <property type="entry name" value="ABC_TM1F"/>
    <property type="match status" value="1"/>
</dbReference>
<dbReference type="GO" id="GO:0140359">
    <property type="term" value="F:ABC-type transporter activity"/>
    <property type="evidence" value="ECO:0007669"/>
    <property type="project" value="InterPro"/>
</dbReference>
<evidence type="ECO:0008006" key="15">
    <source>
        <dbReference type="Google" id="ProtNLM"/>
    </source>
</evidence>
<dbReference type="Gene3D" id="3.40.50.300">
    <property type="entry name" value="P-loop containing nucleotide triphosphate hydrolases"/>
    <property type="match status" value="2"/>
</dbReference>
<dbReference type="InterPro" id="IPR050173">
    <property type="entry name" value="ABC_transporter_C-like"/>
</dbReference>
<dbReference type="Gene3D" id="1.20.1560.10">
    <property type="entry name" value="ABC transporter type 1, transmembrane domain"/>
    <property type="match status" value="1"/>
</dbReference>
<dbReference type="InterPro" id="IPR017871">
    <property type="entry name" value="ABC_transporter-like_CS"/>
</dbReference>
<dbReference type="FunFam" id="3.40.50.300:FF:000169">
    <property type="entry name" value="ABC transporter C family member 3"/>
    <property type="match status" value="1"/>
</dbReference>
<dbReference type="GO" id="GO:0016887">
    <property type="term" value="F:ATP hydrolysis activity"/>
    <property type="evidence" value="ECO:0007669"/>
    <property type="project" value="InterPro"/>
</dbReference>
<dbReference type="GO" id="GO:0005524">
    <property type="term" value="F:ATP binding"/>
    <property type="evidence" value="ECO:0007669"/>
    <property type="project" value="UniProtKB-KW"/>
</dbReference>
<comment type="subcellular location">
    <subcellularLocation>
        <location evidence="1">Membrane</location>
        <topology evidence="1">Multi-pass membrane protein</topology>
    </subcellularLocation>
</comment>
<dbReference type="PANTHER" id="PTHR24223">
    <property type="entry name" value="ATP-BINDING CASSETTE SUB-FAMILY C"/>
    <property type="match status" value="1"/>
</dbReference>
<proteinExistence type="inferred from homology"/>
<keyword evidence="3" id="KW-0813">Transport</keyword>
<feature type="transmembrane region" description="Helical" evidence="10">
    <location>
        <begin position="89"/>
        <end position="112"/>
    </location>
</feature>
<dbReference type="InterPro" id="IPR044746">
    <property type="entry name" value="ABCC_6TM_D1"/>
</dbReference>
<evidence type="ECO:0000256" key="9">
    <source>
        <dbReference type="SAM" id="MobiDB-lite"/>
    </source>
</evidence>
<evidence type="ECO:0000259" key="11">
    <source>
        <dbReference type="PROSITE" id="PS50893"/>
    </source>
</evidence>
<dbReference type="PANTHER" id="PTHR24223:SF230">
    <property type="entry name" value="OS04G0209300 PROTEIN"/>
    <property type="match status" value="1"/>
</dbReference>
<evidence type="ECO:0000313" key="13">
    <source>
        <dbReference type="EMBL" id="KAF8674746.1"/>
    </source>
</evidence>
<sequence length="1280" mass="139116">MTLPWWLLTTSCTPPSSSLAGTLAFLFLSPCPQRALLAAVDILFLAACLVLLALRLGSSSPSRAPEREPLLQRVPKPPSPSPPRFRYTLALAASSVFAAGSVVLLVLILLLLPLTTPWRVVEPAFLISHALAHAVAAWTVVSSRRAAPSSPPAKHLRVFWLATALCAALSSASAATRLADASLILPDDVISFAALLLSLPLSYVAVAGFTTGHDASEGGDGETNHHIGDEAHDATPYAAASLLSRVTFSWINPLISKGYAAKSLAAADVPSLAGDHRAEASYALFMSNWPSSSTTSRHPVAVALWRSFWPQFVLTGMLGVANIAAMYVGPSLVDRFVTYIQHGGTPWEGLKLVLILLVGKAAQTLASHHYNFQGQLLGMRIRGALQTSLYRKSLRLSTGARRAHGTGAIVNYMQVDAGTVASAMHGLHGLWQVPLQVMVSLLLLYTYLGVSVLMTLAVIVAATAITAFANKLSLDYQLRFIGARDGRVRALTEMLNHMRVIKLQALQAWEETFGGKVRELRQEEMGWLVKFTLFMCANNVVFSSCPLAMNVLVFATYLASGGHLDAGKVFTATSFFSMLEGPMRSFPQTMVSSMQAFVSLGRLDAFLSDTEVDTTAVDRVESGGDGDVAVKVHGGVFAWDVPDSEAKGNDEQNGRGEEPRKETVLDGIDVEVSKGELVAVVGMVGSGKSSLLSCIMGEMYKLSGKVSIYGSTAFVAQTAWIRNGTIQENILFGNTMHPERYSEVIRACCLEKDIEMMDFGDQTEIGERGINLSGGQKQRIQLARAVYQDCDIYLLDDIFSAVDAHTGSAIFTECLKGILKNKTVILVTHQVDFLQNVDKIFVMKDGLVIQSGSYPELLASCSEFSVLVAAHNSSMEMAEEQGFLVQNTETSLDTKSRNENGEKTSIAQNTDANSSKLIQEEEKETGRGFSMASNYWLSYETSGVGIFNTSLFLGVYVSIVSASVVFGMISNIVVTFSGLHSAQAFFTKILPSNFIKKEFVGMSLSYGLSLNSLVYYTILISCTVENDMVAVERVHQYSNLPSEAAWEVADCLPSPDWPSRGDIDVKDLKVRYRQNTPLILKGITVSIKGGEKIGIVGRTGSGKSTLVQALFRIVEPADGHIIIDDFNICTLGLHDLRSRFGVIPQEPVLFEGTVRSNIDPTGQYSEAEIWQALERCQLKDIVASKPEKLDALVADMGENWSVGQKQLLCFGRVILKRSRILFMDEATASVDSQTDAVIQRIIREEFTECTVISIAHRIPTVMDSDRVLVLDAGRPWTYHP</sequence>
<keyword evidence="7 10" id="KW-1133">Transmembrane helix</keyword>
<keyword evidence="14" id="KW-1185">Reference proteome</keyword>
<feature type="domain" description="ABC transporter" evidence="11">
    <location>
        <begin position="1063"/>
        <end position="1280"/>
    </location>
</feature>
<dbReference type="InterPro" id="IPR027417">
    <property type="entry name" value="P-loop_NTPase"/>
</dbReference>
<keyword evidence="5" id="KW-0547">Nucleotide-binding</keyword>
<dbReference type="FunFam" id="3.40.50.300:FF:000508">
    <property type="entry name" value="ABC transporter C family member 5"/>
    <property type="match status" value="1"/>
</dbReference>
<evidence type="ECO:0000256" key="3">
    <source>
        <dbReference type="ARBA" id="ARBA00022448"/>
    </source>
</evidence>
<feature type="transmembrane region" description="Helical" evidence="10">
    <location>
        <begin position="951"/>
        <end position="979"/>
    </location>
</feature>
<evidence type="ECO:0000259" key="12">
    <source>
        <dbReference type="PROSITE" id="PS50929"/>
    </source>
</evidence>
<evidence type="ECO:0000256" key="5">
    <source>
        <dbReference type="ARBA" id="ARBA00022741"/>
    </source>
</evidence>
<dbReference type="InterPro" id="IPR003439">
    <property type="entry name" value="ABC_transporter-like_ATP-bd"/>
</dbReference>
<dbReference type="InterPro" id="IPR036640">
    <property type="entry name" value="ABC1_TM_sf"/>
</dbReference>
<dbReference type="CDD" id="cd03250">
    <property type="entry name" value="ABCC_MRP_domain1"/>
    <property type="match status" value="1"/>
</dbReference>
<feature type="transmembrane region" description="Helical" evidence="10">
    <location>
        <begin position="190"/>
        <end position="209"/>
    </location>
</feature>
<feature type="transmembrane region" description="Helical" evidence="10">
    <location>
        <begin position="444"/>
        <end position="469"/>
    </location>
</feature>
<comment type="caution">
    <text evidence="13">The sequence shown here is derived from an EMBL/GenBank/DDBJ whole genome shotgun (WGS) entry which is preliminary data.</text>
</comment>
<dbReference type="OrthoDB" id="6500128at2759"/>
<dbReference type="SUPFAM" id="SSF90123">
    <property type="entry name" value="ABC transporter transmembrane region"/>
    <property type="match status" value="1"/>
</dbReference>
<name>A0A835AY84_9POAL</name>
<dbReference type="InterPro" id="IPR003593">
    <property type="entry name" value="AAA+_ATPase"/>
</dbReference>
<feature type="region of interest" description="Disordered" evidence="9">
    <location>
        <begin position="59"/>
        <end position="81"/>
    </location>
</feature>
<dbReference type="Proteomes" id="UP000636709">
    <property type="component" value="Unassembled WGS sequence"/>
</dbReference>
<feature type="compositionally biased region" description="Basic and acidic residues" evidence="9">
    <location>
        <begin position="644"/>
        <end position="661"/>
    </location>
</feature>
<reference evidence="13" key="1">
    <citation type="submission" date="2020-07" db="EMBL/GenBank/DDBJ databases">
        <title>Genome sequence and genetic diversity analysis of an under-domesticated orphan crop, white fonio (Digitaria exilis).</title>
        <authorList>
            <person name="Bennetzen J.L."/>
            <person name="Chen S."/>
            <person name="Ma X."/>
            <person name="Wang X."/>
            <person name="Yssel A.E.J."/>
            <person name="Chaluvadi S.R."/>
            <person name="Johnson M."/>
            <person name="Gangashetty P."/>
            <person name="Hamidou F."/>
            <person name="Sanogo M.D."/>
            <person name="Zwaenepoel A."/>
            <person name="Wallace J."/>
            <person name="Van De Peer Y."/>
            <person name="Van Deynze A."/>
        </authorList>
    </citation>
    <scope>NUCLEOTIDE SEQUENCE</scope>
    <source>
        <tissue evidence="13">Leaves</tissue>
    </source>
</reference>
<dbReference type="CDD" id="cd03244">
    <property type="entry name" value="ABCC_MRP_domain2"/>
    <property type="match status" value="1"/>
</dbReference>
<organism evidence="13 14">
    <name type="scientific">Digitaria exilis</name>
    <dbReference type="NCBI Taxonomy" id="1010633"/>
    <lineage>
        <taxon>Eukaryota</taxon>
        <taxon>Viridiplantae</taxon>
        <taxon>Streptophyta</taxon>
        <taxon>Embryophyta</taxon>
        <taxon>Tracheophyta</taxon>
        <taxon>Spermatophyta</taxon>
        <taxon>Magnoliopsida</taxon>
        <taxon>Liliopsida</taxon>
        <taxon>Poales</taxon>
        <taxon>Poaceae</taxon>
        <taxon>PACMAD clade</taxon>
        <taxon>Panicoideae</taxon>
        <taxon>Panicodae</taxon>
        <taxon>Paniceae</taxon>
        <taxon>Anthephorinae</taxon>
        <taxon>Digitaria</taxon>
    </lineage>
</organism>
<evidence type="ECO:0000256" key="7">
    <source>
        <dbReference type="ARBA" id="ARBA00022989"/>
    </source>
</evidence>
<dbReference type="CDD" id="cd18579">
    <property type="entry name" value="ABC_6TM_ABCC_D1"/>
    <property type="match status" value="1"/>
</dbReference>
<dbReference type="FunFam" id="1.20.1560.10:FF:000003">
    <property type="entry name" value="ABC transporter C family member 10"/>
    <property type="match status" value="1"/>
</dbReference>
<dbReference type="EMBL" id="JACEFO010002196">
    <property type="protein sequence ID" value="KAF8674746.1"/>
    <property type="molecule type" value="Genomic_DNA"/>
</dbReference>
<feature type="region of interest" description="Disordered" evidence="9">
    <location>
        <begin position="642"/>
        <end position="661"/>
    </location>
</feature>
<evidence type="ECO:0000256" key="10">
    <source>
        <dbReference type="SAM" id="Phobius"/>
    </source>
</evidence>
<dbReference type="GO" id="GO:0016020">
    <property type="term" value="C:membrane"/>
    <property type="evidence" value="ECO:0007669"/>
    <property type="project" value="UniProtKB-SubCell"/>
</dbReference>
<dbReference type="AlphaFoldDB" id="A0A835AY84"/>
<keyword evidence="6" id="KW-0067">ATP-binding</keyword>